<proteinExistence type="predicted"/>
<dbReference type="PANTHER" id="PTHR20941">
    <property type="entry name" value="FOLATE SYNTHESIS PROTEINS"/>
    <property type="match status" value="1"/>
</dbReference>
<evidence type="ECO:0000256" key="7">
    <source>
        <dbReference type="ARBA" id="ARBA00022842"/>
    </source>
</evidence>
<accession>A0A3B0Y546</accession>
<comment type="cofactor">
    <cofactor evidence="2">
        <name>Mg(2+)</name>
        <dbReference type="ChEBI" id="CHEBI:18420"/>
    </cofactor>
</comment>
<dbReference type="InterPro" id="IPR045031">
    <property type="entry name" value="DHP_synth-like"/>
</dbReference>
<keyword evidence="7" id="KW-0460">Magnesium</keyword>
<reference evidence="10" key="1">
    <citation type="submission" date="2018-06" db="EMBL/GenBank/DDBJ databases">
        <authorList>
            <person name="Zhirakovskaya E."/>
        </authorList>
    </citation>
    <scope>NUCLEOTIDE SEQUENCE</scope>
</reference>
<dbReference type="PROSITE" id="PS50972">
    <property type="entry name" value="PTERIN_BINDING"/>
    <property type="match status" value="1"/>
</dbReference>
<evidence type="ECO:0000256" key="6">
    <source>
        <dbReference type="ARBA" id="ARBA00022723"/>
    </source>
</evidence>
<evidence type="ECO:0000256" key="4">
    <source>
        <dbReference type="ARBA" id="ARBA00012458"/>
    </source>
</evidence>
<protein>
    <recommendedName>
        <fullName evidence="4">dihydropteroate synthase</fullName>
        <ecNumber evidence="4">2.5.1.15</ecNumber>
    </recommendedName>
</protein>
<dbReference type="GO" id="GO:0004156">
    <property type="term" value="F:dihydropteroate synthase activity"/>
    <property type="evidence" value="ECO:0007669"/>
    <property type="project" value="UniProtKB-EC"/>
</dbReference>
<dbReference type="SUPFAM" id="SSF51717">
    <property type="entry name" value="Dihydropteroate synthetase-like"/>
    <property type="match status" value="1"/>
</dbReference>
<name>A0A3B0Y546_9ZZZZ</name>
<dbReference type="GO" id="GO:0046872">
    <property type="term" value="F:metal ion binding"/>
    <property type="evidence" value="ECO:0007669"/>
    <property type="project" value="UniProtKB-KW"/>
</dbReference>
<evidence type="ECO:0000256" key="5">
    <source>
        <dbReference type="ARBA" id="ARBA00022679"/>
    </source>
</evidence>
<gene>
    <name evidence="10" type="ORF">MNBD_GAMMA11-1483</name>
</gene>
<dbReference type="Gene3D" id="3.20.20.20">
    <property type="entry name" value="Dihydropteroate synthase-like"/>
    <property type="match status" value="1"/>
</dbReference>
<dbReference type="NCBIfam" id="TIGR01496">
    <property type="entry name" value="DHPS"/>
    <property type="match status" value="1"/>
</dbReference>
<dbReference type="EC" id="2.5.1.15" evidence="4"/>
<organism evidence="10">
    <name type="scientific">hydrothermal vent metagenome</name>
    <dbReference type="NCBI Taxonomy" id="652676"/>
    <lineage>
        <taxon>unclassified sequences</taxon>
        <taxon>metagenomes</taxon>
        <taxon>ecological metagenomes</taxon>
    </lineage>
</organism>
<dbReference type="EMBL" id="UOFG01000208">
    <property type="protein sequence ID" value="VAW63684.1"/>
    <property type="molecule type" value="Genomic_DNA"/>
</dbReference>
<dbReference type="PROSITE" id="PS00793">
    <property type="entry name" value="DHPS_2"/>
    <property type="match status" value="1"/>
</dbReference>
<dbReference type="PROSITE" id="PS00792">
    <property type="entry name" value="DHPS_1"/>
    <property type="match status" value="1"/>
</dbReference>
<evidence type="ECO:0000259" key="9">
    <source>
        <dbReference type="PROSITE" id="PS50972"/>
    </source>
</evidence>
<evidence type="ECO:0000313" key="10">
    <source>
        <dbReference type="EMBL" id="VAW63684.1"/>
    </source>
</evidence>
<dbReference type="FunFam" id="3.20.20.20:FF:000006">
    <property type="entry name" value="Dihydropteroate synthase"/>
    <property type="match status" value="1"/>
</dbReference>
<dbReference type="Pfam" id="PF00809">
    <property type="entry name" value="Pterin_bind"/>
    <property type="match status" value="1"/>
</dbReference>
<keyword evidence="6" id="KW-0479">Metal-binding</keyword>
<sequence>MTDSVLSMLHNKQPVVMGILNTTPDSFSDGGQFVSVDKAVCHAMDMVKDGASIIDVGGESTRPGAQSVSIEDEINRVVPVIEAIRQRSEICISIDTSKTDVMQAAIRAGARFVNDVNGLRAKGAVEVCAEQGALVCVMHMQGQPRSMQESPVYENVVKDVAAFLKQRIEACRAAGIRPEKIIIDPGFGFGKTRQHNMQLLQQLDELKVLGVPVLLGLSRKSVLGAILDAPPEQRLYGSVAAAVLGWTKGAQIFRVHDIKPTVDALKVCMAMVCEGVESLSR</sequence>
<dbReference type="GO" id="GO:0005829">
    <property type="term" value="C:cytosol"/>
    <property type="evidence" value="ECO:0007669"/>
    <property type="project" value="TreeGrafter"/>
</dbReference>
<comment type="catalytic activity">
    <reaction evidence="1">
        <text>(7,8-dihydropterin-6-yl)methyl diphosphate + 4-aminobenzoate = 7,8-dihydropteroate + diphosphate</text>
        <dbReference type="Rhea" id="RHEA:19949"/>
        <dbReference type="ChEBI" id="CHEBI:17836"/>
        <dbReference type="ChEBI" id="CHEBI:17839"/>
        <dbReference type="ChEBI" id="CHEBI:33019"/>
        <dbReference type="ChEBI" id="CHEBI:72950"/>
        <dbReference type="EC" id="2.5.1.15"/>
    </reaction>
</comment>
<dbReference type="CDD" id="cd00739">
    <property type="entry name" value="DHPS"/>
    <property type="match status" value="1"/>
</dbReference>
<keyword evidence="5 10" id="KW-0808">Transferase</keyword>
<keyword evidence="8" id="KW-0289">Folate biosynthesis</keyword>
<dbReference type="AlphaFoldDB" id="A0A3B0Y546"/>
<dbReference type="InterPro" id="IPR006390">
    <property type="entry name" value="DHP_synth_dom"/>
</dbReference>
<evidence type="ECO:0000256" key="2">
    <source>
        <dbReference type="ARBA" id="ARBA00001946"/>
    </source>
</evidence>
<evidence type="ECO:0000256" key="1">
    <source>
        <dbReference type="ARBA" id="ARBA00000012"/>
    </source>
</evidence>
<feature type="domain" description="Pterin-binding" evidence="9">
    <location>
        <begin position="14"/>
        <end position="266"/>
    </location>
</feature>
<dbReference type="PANTHER" id="PTHR20941:SF1">
    <property type="entry name" value="FOLIC ACID SYNTHESIS PROTEIN FOL1"/>
    <property type="match status" value="1"/>
</dbReference>
<dbReference type="GO" id="GO:0046656">
    <property type="term" value="P:folic acid biosynthetic process"/>
    <property type="evidence" value="ECO:0007669"/>
    <property type="project" value="UniProtKB-KW"/>
</dbReference>
<comment type="pathway">
    <text evidence="3">Cofactor biosynthesis; tetrahydrofolate biosynthesis; 7,8-dihydrofolate from 2-amino-4-hydroxy-6-hydroxymethyl-7,8-dihydropteridine diphosphate and 4-aminobenzoate: step 1/2.</text>
</comment>
<evidence type="ECO:0000256" key="3">
    <source>
        <dbReference type="ARBA" id="ARBA00004763"/>
    </source>
</evidence>
<dbReference type="GO" id="GO:0046654">
    <property type="term" value="P:tetrahydrofolate biosynthetic process"/>
    <property type="evidence" value="ECO:0007669"/>
    <property type="project" value="TreeGrafter"/>
</dbReference>
<dbReference type="InterPro" id="IPR011005">
    <property type="entry name" value="Dihydropteroate_synth-like_sf"/>
</dbReference>
<evidence type="ECO:0000256" key="8">
    <source>
        <dbReference type="ARBA" id="ARBA00022909"/>
    </source>
</evidence>
<dbReference type="InterPro" id="IPR000489">
    <property type="entry name" value="Pterin-binding_dom"/>
</dbReference>